<dbReference type="GO" id="GO:1901135">
    <property type="term" value="P:carbohydrate derivative metabolic process"/>
    <property type="evidence" value="ECO:0007669"/>
    <property type="project" value="InterPro"/>
</dbReference>
<organism evidence="3 4">
    <name type="scientific">Diplocloster agilis</name>
    <dbReference type="NCBI Taxonomy" id="2850323"/>
    <lineage>
        <taxon>Bacteria</taxon>
        <taxon>Bacillati</taxon>
        <taxon>Bacillota</taxon>
        <taxon>Clostridia</taxon>
        <taxon>Lachnospirales</taxon>
        <taxon>Lachnospiraceae</taxon>
        <taxon>Diplocloster</taxon>
    </lineage>
</organism>
<dbReference type="InterPro" id="IPR035466">
    <property type="entry name" value="GlmS/AgaS_SIS"/>
</dbReference>
<dbReference type="InterPro" id="IPR001347">
    <property type="entry name" value="SIS_dom"/>
</dbReference>
<dbReference type="InterPro" id="IPR046348">
    <property type="entry name" value="SIS_dom_sf"/>
</dbReference>
<protein>
    <submittedName>
        <fullName evidence="3">SIS domain-containing protein</fullName>
    </submittedName>
</protein>
<accession>A0A949NIG5</accession>
<evidence type="ECO:0000259" key="2">
    <source>
        <dbReference type="PROSITE" id="PS51464"/>
    </source>
</evidence>
<feature type="domain" description="SIS" evidence="2">
    <location>
        <begin position="29"/>
        <end position="172"/>
    </location>
</feature>
<keyword evidence="1" id="KW-0677">Repeat</keyword>
<proteinExistence type="predicted"/>
<keyword evidence="4" id="KW-1185">Reference proteome</keyword>
<dbReference type="Pfam" id="PF01380">
    <property type="entry name" value="SIS"/>
    <property type="match status" value="1"/>
</dbReference>
<reference evidence="3" key="1">
    <citation type="submission" date="2021-06" db="EMBL/GenBank/DDBJ databases">
        <title>Description of novel taxa of the family Lachnospiraceae.</title>
        <authorList>
            <person name="Chaplin A.V."/>
            <person name="Sokolova S.R."/>
            <person name="Pikina A.P."/>
            <person name="Korzhanova M."/>
            <person name="Belova V."/>
            <person name="Korostin D."/>
            <person name="Efimov B.A."/>
        </authorList>
    </citation>
    <scope>NUCLEOTIDE SEQUENCE</scope>
    <source>
        <strain evidence="3">ASD5720</strain>
    </source>
</reference>
<dbReference type="AlphaFoldDB" id="A0A949NIG5"/>
<dbReference type="PROSITE" id="PS51464">
    <property type="entry name" value="SIS"/>
    <property type="match status" value="1"/>
</dbReference>
<gene>
    <name evidence="3" type="ORF">KTH89_15610</name>
</gene>
<evidence type="ECO:0000313" key="3">
    <source>
        <dbReference type="EMBL" id="MBU9737970.1"/>
    </source>
</evidence>
<dbReference type="Gene3D" id="3.40.50.10490">
    <property type="entry name" value="Glucose-6-phosphate isomerase like protein, domain 1"/>
    <property type="match status" value="2"/>
</dbReference>
<dbReference type="RefSeq" id="WP_238722297.1">
    <property type="nucleotide sequence ID" value="NZ_JAHQCW010000027.1"/>
</dbReference>
<name>A0A949NIG5_9FIRM</name>
<sequence length="353" mass="39060">MYRTQQEIKDQFRALDQTLNYIKEKEAYFTPFYQNAKKVIVFGCGSSYMLAKSAASQLEQMAGIPAAAVAAGDYLVNEAAYKKMIQGACLISISRSGSTSEIIRAVRLAKDNGAKACLSVCARENAEIAAYSEYNLELPWCYDTSVCQTRTVTNLYAALLMATAVFSKDQELIGCLMQVPEAAGSYQAQFDKAFEEIAAWSWKRGIVLADAGMAGIAEEGALAFKEICQCDSNYYHLLDSRHGPMVMIGPETVVLALVTNQTPGLQYDLLQDVRKKGAPCVYFDTNVREPEIFAKEENMIRIQLPCEKRPEAAVLFMMYGIQRITCKRAVNSGINPDEPNGLDAWIELKEGEA</sequence>
<dbReference type="GO" id="GO:0097367">
    <property type="term" value="F:carbohydrate derivative binding"/>
    <property type="evidence" value="ECO:0007669"/>
    <property type="project" value="InterPro"/>
</dbReference>
<dbReference type="PANTHER" id="PTHR10937">
    <property type="entry name" value="GLUCOSAMINE--FRUCTOSE-6-PHOSPHATE AMINOTRANSFERASE, ISOMERIZING"/>
    <property type="match status" value="1"/>
</dbReference>
<comment type="caution">
    <text evidence="3">The sequence shown here is derived from an EMBL/GenBank/DDBJ whole genome shotgun (WGS) entry which is preliminary data.</text>
</comment>
<dbReference type="CDD" id="cd05008">
    <property type="entry name" value="SIS_GlmS_GlmD_1"/>
    <property type="match status" value="1"/>
</dbReference>
<evidence type="ECO:0000313" key="4">
    <source>
        <dbReference type="Proteomes" id="UP000712157"/>
    </source>
</evidence>
<evidence type="ECO:0000256" key="1">
    <source>
        <dbReference type="ARBA" id="ARBA00022737"/>
    </source>
</evidence>
<dbReference type="EMBL" id="JAHQCW010000027">
    <property type="protein sequence ID" value="MBU9737970.1"/>
    <property type="molecule type" value="Genomic_DNA"/>
</dbReference>
<dbReference type="Proteomes" id="UP000712157">
    <property type="component" value="Unassembled WGS sequence"/>
</dbReference>
<dbReference type="SUPFAM" id="SSF53697">
    <property type="entry name" value="SIS domain"/>
    <property type="match status" value="1"/>
</dbReference>